<proteinExistence type="predicted"/>
<keyword evidence="1" id="KW-0472">Membrane</keyword>
<dbReference type="EMBL" id="NCKV01005662">
    <property type="protein sequence ID" value="RWS23922.1"/>
    <property type="molecule type" value="Genomic_DNA"/>
</dbReference>
<organism evidence="2 3">
    <name type="scientific">Leptotrombidium deliense</name>
    <dbReference type="NCBI Taxonomy" id="299467"/>
    <lineage>
        <taxon>Eukaryota</taxon>
        <taxon>Metazoa</taxon>
        <taxon>Ecdysozoa</taxon>
        <taxon>Arthropoda</taxon>
        <taxon>Chelicerata</taxon>
        <taxon>Arachnida</taxon>
        <taxon>Acari</taxon>
        <taxon>Acariformes</taxon>
        <taxon>Trombidiformes</taxon>
        <taxon>Prostigmata</taxon>
        <taxon>Anystina</taxon>
        <taxon>Parasitengona</taxon>
        <taxon>Trombiculoidea</taxon>
        <taxon>Trombiculidae</taxon>
        <taxon>Leptotrombidium</taxon>
    </lineage>
</organism>
<gene>
    <name evidence="2" type="ORF">B4U80_10703</name>
</gene>
<accession>A0A443S8R9</accession>
<comment type="caution">
    <text evidence="2">The sequence shown here is derived from an EMBL/GenBank/DDBJ whole genome shotgun (WGS) entry which is preliminary data.</text>
</comment>
<reference evidence="2 3" key="1">
    <citation type="journal article" date="2018" name="Gigascience">
        <title>Genomes of trombidid mites reveal novel predicted allergens and laterally-transferred genes associated with secondary metabolism.</title>
        <authorList>
            <person name="Dong X."/>
            <person name="Chaisiri K."/>
            <person name="Xia D."/>
            <person name="Armstrong S.D."/>
            <person name="Fang Y."/>
            <person name="Donnelly M.J."/>
            <person name="Kadowaki T."/>
            <person name="McGarry J.W."/>
            <person name="Darby A.C."/>
            <person name="Makepeace B.L."/>
        </authorList>
    </citation>
    <scope>NUCLEOTIDE SEQUENCE [LARGE SCALE GENOMIC DNA]</scope>
    <source>
        <strain evidence="2">UoL-UT</strain>
    </source>
</reference>
<feature type="transmembrane region" description="Helical" evidence="1">
    <location>
        <begin position="29"/>
        <end position="50"/>
    </location>
</feature>
<keyword evidence="1" id="KW-0812">Transmembrane</keyword>
<name>A0A443S8R9_9ACAR</name>
<keyword evidence="3" id="KW-1185">Reference proteome</keyword>
<dbReference type="Proteomes" id="UP000288716">
    <property type="component" value="Unassembled WGS sequence"/>
</dbReference>
<keyword evidence="1" id="KW-1133">Transmembrane helix</keyword>
<dbReference type="VEuPathDB" id="VectorBase:LDEU008117"/>
<protein>
    <submittedName>
        <fullName evidence="2">Uncharacterized protein</fullName>
    </submittedName>
</protein>
<dbReference type="OrthoDB" id="6503948at2759"/>
<evidence type="ECO:0000313" key="3">
    <source>
        <dbReference type="Proteomes" id="UP000288716"/>
    </source>
</evidence>
<evidence type="ECO:0000256" key="1">
    <source>
        <dbReference type="SAM" id="Phobius"/>
    </source>
</evidence>
<dbReference type="AlphaFoldDB" id="A0A443S8R9"/>
<evidence type="ECO:0000313" key="2">
    <source>
        <dbReference type="EMBL" id="RWS23922.1"/>
    </source>
</evidence>
<sequence>MRDHFDAMDTTRQQGLNNERKGLKRTFEVTLLITLFAVALTATNASIAYFESYGWPSYGIVKPFWMTPFSAHPSRAISDYSRKHHVLSAGIVAGPRIA</sequence>